<proteinExistence type="predicted"/>
<reference evidence="2 3" key="1">
    <citation type="journal article" date="2021" name="Int. J. Syst. Evol. Microbiol.">
        <title>Characterization of a novel transitional group Rickettsia species (Rickettsia tillamookensis sp. nov.) from the western black-legged tick, Ixodes pacificus.</title>
        <authorList>
            <person name="Gauthier D.T."/>
            <person name="Karpathy S.E."/>
            <person name="Grizzard S.L."/>
            <person name="Batra D."/>
            <person name="Rowe L.A."/>
            <person name="Paddock C.D."/>
        </authorList>
    </citation>
    <scope>NUCLEOTIDE SEQUENCE [LARGE SCALE GENOMIC DNA]</scope>
    <source>
        <strain evidence="2 3">Tillamook 23</strain>
    </source>
</reference>
<dbReference type="Proteomes" id="UP000595296">
    <property type="component" value="Chromosome"/>
</dbReference>
<evidence type="ECO:0000313" key="2">
    <source>
        <dbReference type="EMBL" id="QQV74657.1"/>
    </source>
</evidence>
<organism evidence="2 3">
    <name type="scientific">Rickettsia tillamookensis</name>
    <dbReference type="NCBI Taxonomy" id="2761623"/>
    <lineage>
        <taxon>Bacteria</taxon>
        <taxon>Pseudomonadati</taxon>
        <taxon>Pseudomonadota</taxon>
        <taxon>Alphaproteobacteria</taxon>
        <taxon>Rickettsiales</taxon>
        <taxon>Rickettsiaceae</taxon>
        <taxon>Rickettsieae</taxon>
        <taxon>Rickettsia</taxon>
        <taxon>spotted fever group</taxon>
    </lineage>
</organism>
<sequence length="65" mass="7105">MPLPLSTNNNSDAVANANGTRLPARIITRRNAIHYEEVDVNNENSENKENIPEILGNISGEQTSS</sequence>
<evidence type="ECO:0000256" key="1">
    <source>
        <dbReference type="SAM" id="MobiDB-lite"/>
    </source>
</evidence>
<feature type="region of interest" description="Disordered" evidence="1">
    <location>
        <begin position="42"/>
        <end position="65"/>
    </location>
</feature>
<protein>
    <submittedName>
        <fullName evidence="2">Uncharacterized protein</fullName>
    </submittedName>
</protein>
<dbReference type="EMBL" id="CP060138">
    <property type="protein sequence ID" value="QQV74657.1"/>
    <property type="molecule type" value="Genomic_DNA"/>
</dbReference>
<evidence type="ECO:0000313" key="3">
    <source>
        <dbReference type="Proteomes" id="UP000595296"/>
    </source>
</evidence>
<gene>
    <name evidence="2" type="ORF">H6P87_00194</name>
</gene>
<keyword evidence="3" id="KW-1185">Reference proteome</keyword>
<name>A0A9E6MGQ3_9RICK</name>
<accession>A0A9E6MGQ3</accession>
<dbReference type="RefSeq" id="WP_202069668.1">
    <property type="nucleotide sequence ID" value="NZ_CP060138.2"/>
</dbReference>